<feature type="compositionally biased region" description="Basic residues" evidence="1">
    <location>
        <begin position="1"/>
        <end position="11"/>
    </location>
</feature>
<organism evidence="2 3">
    <name type="scientific">Glycocaulis abyssi</name>
    <dbReference type="NCBI Taxonomy" id="1433403"/>
    <lineage>
        <taxon>Bacteria</taxon>
        <taxon>Pseudomonadati</taxon>
        <taxon>Pseudomonadota</taxon>
        <taxon>Alphaproteobacteria</taxon>
        <taxon>Maricaulales</taxon>
        <taxon>Maricaulaceae</taxon>
        <taxon>Glycocaulis</taxon>
    </lineage>
</organism>
<dbReference type="Proteomes" id="UP001596024">
    <property type="component" value="Unassembled WGS sequence"/>
</dbReference>
<dbReference type="Pfam" id="PF09954">
    <property type="entry name" value="DUF2188"/>
    <property type="match status" value="1"/>
</dbReference>
<keyword evidence="3" id="KW-1185">Reference proteome</keyword>
<reference evidence="3" key="1">
    <citation type="journal article" date="2019" name="Int. J. Syst. Evol. Microbiol.">
        <title>The Global Catalogue of Microorganisms (GCM) 10K type strain sequencing project: providing services to taxonomists for standard genome sequencing and annotation.</title>
        <authorList>
            <consortium name="The Broad Institute Genomics Platform"/>
            <consortium name="The Broad Institute Genome Sequencing Center for Infectious Disease"/>
            <person name="Wu L."/>
            <person name="Ma J."/>
        </authorList>
    </citation>
    <scope>NUCLEOTIDE SEQUENCE [LARGE SCALE GENOMIC DNA]</scope>
    <source>
        <strain evidence="3">CCUG 62981</strain>
    </source>
</reference>
<sequence length="79" mass="8577">MSNRTISRKGQHVVPSQSGWSVRKAGAARASSVHATQEAAIAAATKIAKNQGTELYIHGRNGLIRERNSFRNEPRPPKA</sequence>
<proteinExistence type="predicted"/>
<dbReference type="RefSeq" id="WP_233352557.1">
    <property type="nucleotide sequence ID" value="NZ_CP163421.1"/>
</dbReference>
<gene>
    <name evidence="2" type="ORF">ACFPB0_02305</name>
</gene>
<name>A0ABV9NAY5_9PROT</name>
<evidence type="ECO:0000313" key="2">
    <source>
        <dbReference type="EMBL" id="MFC4724115.1"/>
    </source>
</evidence>
<evidence type="ECO:0000313" key="3">
    <source>
        <dbReference type="Proteomes" id="UP001596024"/>
    </source>
</evidence>
<evidence type="ECO:0000256" key="1">
    <source>
        <dbReference type="SAM" id="MobiDB-lite"/>
    </source>
</evidence>
<feature type="region of interest" description="Disordered" evidence="1">
    <location>
        <begin position="1"/>
        <end position="29"/>
    </location>
</feature>
<accession>A0ABV9NAY5</accession>
<dbReference type="InterPro" id="IPR018691">
    <property type="entry name" value="DUF2188"/>
</dbReference>
<dbReference type="EMBL" id="JBHSGQ010000001">
    <property type="protein sequence ID" value="MFC4724115.1"/>
    <property type="molecule type" value="Genomic_DNA"/>
</dbReference>
<protein>
    <submittedName>
        <fullName evidence="2">DUF2188 domain-containing protein</fullName>
    </submittedName>
</protein>
<comment type="caution">
    <text evidence="2">The sequence shown here is derived from an EMBL/GenBank/DDBJ whole genome shotgun (WGS) entry which is preliminary data.</text>
</comment>